<dbReference type="EMBL" id="CP044328">
    <property type="protein sequence ID" value="QGM94729.1"/>
    <property type="molecule type" value="Genomic_DNA"/>
</dbReference>
<dbReference type="GO" id="GO:0032259">
    <property type="term" value="P:methylation"/>
    <property type="evidence" value="ECO:0007669"/>
    <property type="project" value="UniProtKB-KW"/>
</dbReference>
<dbReference type="Gene3D" id="3.40.50.150">
    <property type="entry name" value="Vaccinia Virus protein VP39"/>
    <property type="match status" value="1"/>
</dbReference>
<proteinExistence type="predicted"/>
<evidence type="ECO:0000313" key="2">
    <source>
        <dbReference type="EMBL" id="QGM94729.1"/>
    </source>
</evidence>
<reference evidence="2 3" key="2">
    <citation type="journal article" date="2021" name="AMB Express">
        <title>Isolation and characterisation of Methylocystis spp. for poly-3-hydroxybutyrate production using waste methane feedstocks.</title>
        <authorList>
            <person name="Rumah B.L."/>
            <person name="Stead C.E."/>
            <person name="Claxton Stevens B.H."/>
            <person name="Minton N.P."/>
            <person name="Grosse-Honebrink A."/>
            <person name="Zhang Y."/>
        </authorList>
    </citation>
    <scope>NUCLEOTIDE SEQUENCE [LARGE SCALE GENOMIC DNA]</scope>
    <source>
        <strain evidence="2 3">BRCS1</strain>
    </source>
</reference>
<dbReference type="Pfam" id="PF13649">
    <property type="entry name" value="Methyltransf_25"/>
    <property type="match status" value="1"/>
</dbReference>
<dbReference type="InterPro" id="IPR041698">
    <property type="entry name" value="Methyltransf_25"/>
</dbReference>
<dbReference type="InterPro" id="IPR029063">
    <property type="entry name" value="SAM-dependent_MTases_sf"/>
</dbReference>
<protein>
    <submittedName>
        <fullName evidence="2">Class I SAM-dependent methyltransferase</fullName>
    </submittedName>
</protein>
<name>A0ABX6EJ81_9HYPH</name>
<keyword evidence="2" id="KW-0489">Methyltransferase</keyword>
<reference evidence="3" key="1">
    <citation type="submission" date="2019-09" db="EMBL/GenBank/DDBJ databases">
        <title>Isolation and complete genome sequencing of Methylocystis species.</title>
        <authorList>
            <person name="Rumah B.L."/>
            <person name="Stead C.E."/>
            <person name="Stevens B.C."/>
            <person name="Minton N.P."/>
            <person name="Grosse-Honebrink A."/>
            <person name="Zhang Y."/>
        </authorList>
    </citation>
    <scope>NUCLEOTIDE SEQUENCE [LARGE SCALE GENOMIC DNA]</scope>
    <source>
        <strain evidence="3">BRCS1</strain>
    </source>
</reference>
<dbReference type="SUPFAM" id="SSF53335">
    <property type="entry name" value="S-adenosyl-L-methionine-dependent methyltransferases"/>
    <property type="match status" value="1"/>
</dbReference>
<feature type="domain" description="Methyltransferase" evidence="1">
    <location>
        <begin position="145"/>
        <end position="234"/>
    </location>
</feature>
<keyword evidence="3" id="KW-1185">Reference proteome</keyword>
<dbReference type="Proteomes" id="UP000424673">
    <property type="component" value="Chromosome"/>
</dbReference>
<keyword evidence="2" id="KW-0808">Transferase</keyword>
<organism evidence="2 3">
    <name type="scientific">Methylocystis rosea</name>
    <dbReference type="NCBI Taxonomy" id="173366"/>
    <lineage>
        <taxon>Bacteria</taxon>
        <taxon>Pseudomonadati</taxon>
        <taxon>Pseudomonadota</taxon>
        <taxon>Alphaproteobacteria</taxon>
        <taxon>Hyphomicrobiales</taxon>
        <taxon>Methylocystaceae</taxon>
        <taxon>Methylocystis</taxon>
    </lineage>
</organism>
<sequence length="290" mass="31574">MRPDELIGRMLREEDTVILFDRRNDVEQQARLIGYEALDCAITSSPIGNANVTVALLRPMSENAQRCATTATSLGSRSGRPSFVKLLDRFYIPKAGDPVISALFFQLIAERYEELAAIDVNRQTAEILLRAALKESPSCDGPRKVLDFGCGTGCAVGALMALGHDGRNVELIGTDLCESMLSIAKGRGEAVVPLTEWRAIPGGDFVAAISCFVLHYGVPADDLACIAQQLKPGGIFSANLFKGDEAKLAQLTSTLSMADLDLIWNEQLITTPDTYNRHLLFKKRNGREVS</sequence>
<gene>
    <name evidence="2" type="ORF">F7D13_12255</name>
</gene>
<dbReference type="CDD" id="cd02440">
    <property type="entry name" value="AdoMet_MTases"/>
    <property type="match status" value="1"/>
</dbReference>
<evidence type="ECO:0000259" key="1">
    <source>
        <dbReference type="Pfam" id="PF13649"/>
    </source>
</evidence>
<dbReference type="GO" id="GO:0008168">
    <property type="term" value="F:methyltransferase activity"/>
    <property type="evidence" value="ECO:0007669"/>
    <property type="project" value="UniProtKB-KW"/>
</dbReference>
<accession>A0ABX6EJ81</accession>
<evidence type="ECO:0000313" key="3">
    <source>
        <dbReference type="Proteomes" id="UP000424673"/>
    </source>
</evidence>